<organism evidence="3 4">
    <name type="scientific">Natronocalculus amylovorans</name>
    <dbReference type="NCBI Taxonomy" id="2917812"/>
    <lineage>
        <taxon>Archaea</taxon>
        <taxon>Methanobacteriati</taxon>
        <taxon>Methanobacteriota</taxon>
        <taxon>Stenosarchaea group</taxon>
        <taxon>Halobacteria</taxon>
        <taxon>Halobacteriales</taxon>
        <taxon>Haloferacaceae</taxon>
        <taxon>Natronocalculus</taxon>
    </lineage>
</organism>
<dbReference type="InterPro" id="IPR006016">
    <property type="entry name" value="UspA"/>
</dbReference>
<name>A0AAE3KA96_9EURY</name>
<comment type="caution">
    <text evidence="3">The sequence shown here is derived from an EMBL/GenBank/DDBJ whole genome shotgun (WGS) entry which is preliminary data.</text>
</comment>
<dbReference type="CDD" id="cd23659">
    <property type="entry name" value="USP_At3g01520-like"/>
    <property type="match status" value="1"/>
</dbReference>
<evidence type="ECO:0000313" key="4">
    <source>
        <dbReference type="Proteomes" id="UP001203207"/>
    </source>
</evidence>
<dbReference type="Proteomes" id="UP001203207">
    <property type="component" value="Unassembled WGS sequence"/>
</dbReference>
<gene>
    <name evidence="3" type="ORF">AArcSt2_14680</name>
</gene>
<dbReference type="PRINTS" id="PR01438">
    <property type="entry name" value="UNVRSLSTRESS"/>
</dbReference>
<dbReference type="Gene3D" id="3.40.50.620">
    <property type="entry name" value="HUPs"/>
    <property type="match status" value="1"/>
</dbReference>
<reference evidence="3" key="1">
    <citation type="journal article" date="2022" name="Syst. Appl. Microbiol.">
        <title>Natronocalculus amylovorans gen. nov., sp. nov., and Natranaeroarchaeum aerophilus sp. nov., dominant culturable amylolytic natronoarchaea from hypersaline soda lakes in southwestern Siberia.</title>
        <authorList>
            <person name="Sorokin D.Y."/>
            <person name="Elcheninov A.G."/>
            <person name="Khizhniak T.V."/>
            <person name="Koenen M."/>
            <person name="Bale N.J."/>
            <person name="Damste J.S.S."/>
            <person name="Kublanov I.V."/>
        </authorList>
    </citation>
    <scope>NUCLEOTIDE SEQUENCE</scope>
    <source>
        <strain evidence="3">AArc-St2</strain>
    </source>
</reference>
<dbReference type="AlphaFoldDB" id="A0AAE3KA96"/>
<reference evidence="3" key="2">
    <citation type="submission" date="2022-02" db="EMBL/GenBank/DDBJ databases">
        <authorList>
            <person name="Elcheninov A.G."/>
            <person name="Sorokin D.Y."/>
            <person name="Kublanov I.V."/>
        </authorList>
    </citation>
    <scope>NUCLEOTIDE SEQUENCE</scope>
    <source>
        <strain evidence="3">AArc-St2</strain>
    </source>
</reference>
<evidence type="ECO:0000259" key="2">
    <source>
        <dbReference type="Pfam" id="PF00582"/>
    </source>
</evidence>
<comment type="similarity">
    <text evidence="1">Belongs to the universal stress protein A family.</text>
</comment>
<dbReference type="SUPFAM" id="SSF52402">
    <property type="entry name" value="Adenine nucleotide alpha hydrolases-like"/>
    <property type="match status" value="1"/>
</dbReference>
<dbReference type="InterPro" id="IPR014729">
    <property type="entry name" value="Rossmann-like_a/b/a_fold"/>
</dbReference>
<sequence length="141" mass="15428">MTKVLVPIDGSKESHQAFEYACETISPDTVVLLHVITPSSLYSHNADPGMYTEAMYEAQKERAEGLFKTLTENIDIDPKIKIETIIDVGRPANKIVTFADENDVDHIVMGSKGRDGAARVLLGSVAETVVRRATVPTTVVR</sequence>
<dbReference type="InterPro" id="IPR006015">
    <property type="entry name" value="Universal_stress_UspA"/>
</dbReference>
<dbReference type="PANTHER" id="PTHR46268:SF24">
    <property type="entry name" value="UNIVERSAL STRESS PROTEIN"/>
    <property type="match status" value="1"/>
</dbReference>
<dbReference type="EMBL" id="JAKRVX010000008">
    <property type="protein sequence ID" value="MCL9818185.1"/>
    <property type="molecule type" value="Genomic_DNA"/>
</dbReference>
<protein>
    <submittedName>
        <fullName evidence="3">Universal stress protein</fullName>
    </submittedName>
</protein>
<evidence type="ECO:0000313" key="3">
    <source>
        <dbReference type="EMBL" id="MCL9818185.1"/>
    </source>
</evidence>
<dbReference type="PANTHER" id="PTHR46268">
    <property type="entry name" value="STRESS RESPONSE PROTEIN NHAX"/>
    <property type="match status" value="1"/>
</dbReference>
<evidence type="ECO:0000256" key="1">
    <source>
        <dbReference type="ARBA" id="ARBA00008791"/>
    </source>
</evidence>
<dbReference type="Pfam" id="PF00582">
    <property type="entry name" value="Usp"/>
    <property type="match status" value="1"/>
</dbReference>
<keyword evidence="4" id="KW-1185">Reference proteome</keyword>
<dbReference type="RefSeq" id="WP_250585681.1">
    <property type="nucleotide sequence ID" value="NZ_JAKRVX010000008.1"/>
</dbReference>
<accession>A0AAE3KA96</accession>
<proteinExistence type="inferred from homology"/>
<feature type="domain" description="UspA" evidence="2">
    <location>
        <begin position="2"/>
        <end position="141"/>
    </location>
</feature>